<dbReference type="CDD" id="cd06257">
    <property type="entry name" value="DnaJ"/>
    <property type="match status" value="1"/>
</dbReference>
<dbReference type="InParanoid" id="A0A803TSY4"/>
<accession>A0A803TSY4</accession>
<keyword evidence="3" id="KW-1185">Reference proteome</keyword>
<dbReference type="Pfam" id="PF00226">
    <property type="entry name" value="DnaJ"/>
    <property type="match status" value="1"/>
</dbReference>
<feature type="domain" description="J" evidence="1">
    <location>
        <begin position="3"/>
        <end position="68"/>
    </location>
</feature>
<dbReference type="Ensembl" id="ENSACAT00000050869.1">
    <property type="protein sequence ID" value="ENSACAP00000038324.1"/>
    <property type="gene ID" value="ENSACAG00000042864.1"/>
</dbReference>
<evidence type="ECO:0000313" key="2">
    <source>
        <dbReference type="Ensembl" id="ENSACAP00000038324.1"/>
    </source>
</evidence>
<protein>
    <recommendedName>
        <fullName evidence="1">J domain-containing protein</fullName>
    </recommendedName>
</protein>
<sequence length="68" mass="7875">MGQDYYAVLELTQSPKDADIKKAYWKLALKYPYKNDAPWAQENFKMSCTISLEETTLLLNSTLLKGRK</sequence>
<dbReference type="SMART" id="SM00271">
    <property type="entry name" value="DnaJ"/>
    <property type="match status" value="1"/>
</dbReference>
<dbReference type="InterPro" id="IPR051100">
    <property type="entry name" value="DnaJ_subfamily_B/C"/>
</dbReference>
<dbReference type="PANTHER" id="PTHR43908">
    <property type="entry name" value="AT29763P-RELATED"/>
    <property type="match status" value="1"/>
</dbReference>
<evidence type="ECO:0000259" key="1">
    <source>
        <dbReference type="SMART" id="SM00271"/>
    </source>
</evidence>
<dbReference type="Proteomes" id="UP000001646">
    <property type="component" value="Unplaced"/>
</dbReference>
<dbReference type="InterPro" id="IPR036869">
    <property type="entry name" value="J_dom_sf"/>
</dbReference>
<reference evidence="2" key="1">
    <citation type="submission" date="2009-12" db="EMBL/GenBank/DDBJ databases">
        <title>The Genome Sequence of Anolis carolinensis (Green Anole Lizard).</title>
        <authorList>
            <consortium name="The Genome Sequencing Platform"/>
            <person name="Di Palma F."/>
            <person name="Alfoldi J."/>
            <person name="Heiman D."/>
            <person name="Young S."/>
            <person name="Grabherr M."/>
            <person name="Johnson J."/>
            <person name="Lander E.S."/>
            <person name="Lindblad-Toh K."/>
        </authorList>
    </citation>
    <scope>NUCLEOTIDE SEQUENCE [LARGE SCALE GENOMIC DNA]</scope>
    <source>
        <strain evidence="2">JBL SC #1</strain>
    </source>
</reference>
<evidence type="ECO:0000313" key="3">
    <source>
        <dbReference type="Proteomes" id="UP000001646"/>
    </source>
</evidence>
<dbReference type="SUPFAM" id="SSF46565">
    <property type="entry name" value="Chaperone J-domain"/>
    <property type="match status" value="1"/>
</dbReference>
<reference evidence="2" key="2">
    <citation type="submission" date="2025-08" db="UniProtKB">
        <authorList>
            <consortium name="Ensembl"/>
        </authorList>
    </citation>
    <scope>IDENTIFICATION</scope>
</reference>
<dbReference type="AlphaFoldDB" id="A0A803TSY4"/>
<dbReference type="Gene3D" id="1.10.287.110">
    <property type="entry name" value="DnaJ domain"/>
    <property type="match status" value="1"/>
</dbReference>
<reference evidence="2" key="3">
    <citation type="submission" date="2025-09" db="UniProtKB">
        <authorList>
            <consortium name="Ensembl"/>
        </authorList>
    </citation>
    <scope>IDENTIFICATION</scope>
</reference>
<dbReference type="InterPro" id="IPR001623">
    <property type="entry name" value="DnaJ_domain"/>
</dbReference>
<name>A0A803TSY4_ANOCA</name>
<proteinExistence type="predicted"/>
<organism evidence="2 3">
    <name type="scientific">Anolis carolinensis</name>
    <name type="common">Green anole</name>
    <name type="synonym">American chameleon</name>
    <dbReference type="NCBI Taxonomy" id="28377"/>
    <lineage>
        <taxon>Eukaryota</taxon>
        <taxon>Metazoa</taxon>
        <taxon>Chordata</taxon>
        <taxon>Craniata</taxon>
        <taxon>Vertebrata</taxon>
        <taxon>Euteleostomi</taxon>
        <taxon>Lepidosauria</taxon>
        <taxon>Squamata</taxon>
        <taxon>Bifurcata</taxon>
        <taxon>Unidentata</taxon>
        <taxon>Episquamata</taxon>
        <taxon>Toxicofera</taxon>
        <taxon>Iguania</taxon>
        <taxon>Dactyloidae</taxon>
        <taxon>Anolis</taxon>
    </lineage>
</organism>
<dbReference type="PANTHER" id="PTHR43908:SF3">
    <property type="entry name" value="AT29763P-RELATED"/>
    <property type="match status" value="1"/>
</dbReference>